<reference evidence="2 3" key="1">
    <citation type="submission" date="2018-01" db="EMBL/GenBank/DDBJ databases">
        <title>Genome sequence of Iodobacter sp. strain PCH194 isolated from Indian Trans-Himalaya.</title>
        <authorList>
            <person name="Kumar V."/>
            <person name="Thakur V."/>
            <person name="Kumar S."/>
            <person name="Singh D."/>
        </authorList>
    </citation>
    <scope>NUCLEOTIDE SEQUENCE [LARGE SCALE GENOMIC DNA]</scope>
    <source>
        <strain evidence="2 3">PCH194</strain>
    </source>
</reference>
<evidence type="ECO:0000313" key="2">
    <source>
        <dbReference type="EMBL" id="QBC42826.1"/>
    </source>
</evidence>
<dbReference type="Proteomes" id="UP000515917">
    <property type="component" value="Chromosome"/>
</dbReference>
<evidence type="ECO:0000259" key="1">
    <source>
        <dbReference type="Pfam" id="PF09823"/>
    </source>
</evidence>
<dbReference type="InterPro" id="IPR018633">
    <property type="entry name" value="DUF2357"/>
</dbReference>
<dbReference type="RefSeq" id="WP_130105442.1">
    <property type="nucleotide sequence ID" value="NZ_CP025781.1"/>
</dbReference>
<feature type="domain" description="DUF2357" evidence="1">
    <location>
        <begin position="113"/>
        <end position="359"/>
    </location>
</feature>
<evidence type="ECO:0000313" key="3">
    <source>
        <dbReference type="Proteomes" id="UP000515917"/>
    </source>
</evidence>
<proteinExistence type="predicted"/>
<dbReference type="KEGG" id="ifl:C1H71_04175"/>
<dbReference type="InterPro" id="IPR007505">
    <property type="entry name" value="PDDEXK_7"/>
</dbReference>
<keyword evidence="3" id="KW-1185">Reference proteome</keyword>
<dbReference type="AlphaFoldDB" id="A0A7G3G6D4"/>
<dbReference type="Pfam" id="PF09823">
    <property type="entry name" value="DUF2357"/>
    <property type="match status" value="1"/>
</dbReference>
<accession>A0A7G3G6D4</accession>
<dbReference type="Pfam" id="PF04411">
    <property type="entry name" value="PDDEXK_7"/>
    <property type="match status" value="1"/>
</dbReference>
<protein>
    <recommendedName>
        <fullName evidence="1">DUF2357 domain-containing protein</fullName>
    </recommendedName>
</protein>
<dbReference type="EMBL" id="CP025781">
    <property type="protein sequence ID" value="QBC42826.1"/>
    <property type="molecule type" value="Genomic_DNA"/>
</dbReference>
<name>A0A7G3G6D4_9NEIS</name>
<gene>
    <name evidence="2" type="ORF">C1H71_04175</name>
</gene>
<sequence length="585" mass="66961">MPDLLKLETSDWSLNVWSRDIAPSQKQLSATLAARQATAQPMAIQLRPSKFKSCTPLPCIAEHVLLLREPIFFENRSYEFEFTFSQAMDTAEIRHRLTSICDAFRFTGSALRGTLNTGNDVGWLRLGLHYCRHGQWQEAALAFEVLPVKMLMVDDLEKINAAIDHSYPLWRFALAQKTDHELAQSKKPHERFPLLWLAQFTALREALHKEIHYICNAPHNRLQTSHRTLRADRLHGKMAYRLEEKVSQALAIGDTHRRFKTSSQRLSVDTPENQFIRMVLEYSSRSLARFASGAAAHNTAPDRQRISPAFFAELALWQKQLAQRLAHPLFDEVSHFNGMERESLVLHQRAGYAGVYRIWQQLKLYLDVFGRHAAISVKPVSELYEIWCLLELRRQLHALGFVEQASNKALLDEKNLEKVLKNGLGASFTFSRSDGIELRLAHEPLFGKPGSRFNQIYSWNATQKPDILLEATFPNGEQIIWIFDAKYRIDQSDKPNTPDLAPDDALNQMHRYRDALIHLSQSPEGAILKSRPVVGAYVLYPGWHPLQDTPKVILTIKQSRPWASALSPPCQSKKMAGWRRFCGNI</sequence>
<organism evidence="2 3">
    <name type="scientific">Iodobacter fluviatilis</name>
    <dbReference type="NCBI Taxonomy" id="537"/>
    <lineage>
        <taxon>Bacteria</taxon>
        <taxon>Pseudomonadati</taxon>
        <taxon>Pseudomonadota</taxon>
        <taxon>Betaproteobacteria</taxon>
        <taxon>Neisseriales</taxon>
        <taxon>Chitinibacteraceae</taxon>
        <taxon>Iodobacter</taxon>
    </lineage>
</organism>